<dbReference type="eggNOG" id="COG0803">
    <property type="taxonomic scope" value="Bacteria"/>
</dbReference>
<protein>
    <submittedName>
        <fullName evidence="7">Tromp-1</fullName>
    </submittedName>
</protein>
<dbReference type="PRINTS" id="PR00690">
    <property type="entry name" value="ADHESNFAMILY"/>
</dbReference>
<dbReference type="PANTHER" id="PTHR42953">
    <property type="entry name" value="HIGH-AFFINITY ZINC UPTAKE SYSTEM PROTEIN ZNUA-RELATED"/>
    <property type="match status" value="1"/>
</dbReference>
<reference evidence="7 8" key="1">
    <citation type="submission" date="2017-06" db="EMBL/GenBank/DDBJ databases">
        <authorList>
            <consortium name="Pathogen Informatics"/>
        </authorList>
    </citation>
    <scope>NUCLEOTIDE SEQUENCE [LARGE SCALE GENOMIC DNA]</scope>
    <source>
        <strain evidence="7 8">NCTC11865</strain>
    </source>
</reference>
<dbReference type="InterPro" id="IPR006127">
    <property type="entry name" value="ZnuA-like"/>
</dbReference>
<dbReference type="KEGG" id="cgrn:4412665_00640"/>
<dbReference type="NCBIfam" id="TIGR03769">
    <property type="entry name" value="P_ac_wall_RPT"/>
    <property type="match status" value="1"/>
</dbReference>
<evidence type="ECO:0000256" key="3">
    <source>
        <dbReference type="ARBA" id="ARBA00022723"/>
    </source>
</evidence>
<comment type="subcellular location">
    <subcellularLocation>
        <location evidence="1">Cell envelope</location>
    </subcellularLocation>
</comment>
<dbReference type="InterPro" id="IPR022434">
    <property type="entry name" value="ABC_LPXTG_lipo_actinobac"/>
</dbReference>
<keyword evidence="4 6" id="KW-0732">Signal</keyword>
<dbReference type="InterPro" id="IPR050492">
    <property type="entry name" value="Bact_metal-bind_prot9"/>
</dbReference>
<dbReference type="GO" id="GO:0046872">
    <property type="term" value="F:metal ion binding"/>
    <property type="evidence" value="ECO:0007669"/>
    <property type="project" value="UniProtKB-KW"/>
</dbReference>
<dbReference type="PRINTS" id="PR00691">
    <property type="entry name" value="ADHESINB"/>
</dbReference>
<dbReference type="PANTHER" id="PTHR42953:SF1">
    <property type="entry name" value="METAL-BINDING PROTEIN HI_0362-RELATED"/>
    <property type="match status" value="1"/>
</dbReference>
<dbReference type="NCBIfam" id="NF038134">
    <property type="entry name" value="choice_anch_M"/>
    <property type="match status" value="1"/>
</dbReference>
<organism evidence="7 8">
    <name type="scientific">Cutibacterium granulosum</name>
    <dbReference type="NCBI Taxonomy" id="33011"/>
    <lineage>
        <taxon>Bacteria</taxon>
        <taxon>Bacillati</taxon>
        <taxon>Actinomycetota</taxon>
        <taxon>Actinomycetes</taxon>
        <taxon>Propionibacteriales</taxon>
        <taxon>Propionibacteriaceae</taxon>
        <taxon>Cutibacterium</taxon>
    </lineage>
</organism>
<dbReference type="GO" id="GO:0030001">
    <property type="term" value="P:metal ion transport"/>
    <property type="evidence" value="ECO:0007669"/>
    <property type="project" value="InterPro"/>
</dbReference>
<evidence type="ECO:0000256" key="4">
    <source>
        <dbReference type="ARBA" id="ARBA00022729"/>
    </source>
</evidence>
<evidence type="ECO:0000256" key="2">
    <source>
        <dbReference type="ARBA" id="ARBA00022448"/>
    </source>
</evidence>
<keyword evidence="2 5" id="KW-0813">Transport</keyword>
<dbReference type="GO" id="GO:0030313">
    <property type="term" value="C:cell envelope"/>
    <property type="evidence" value="ECO:0007669"/>
    <property type="project" value="UniProtKB-SubCell"/>
</dbReference>
<comment type="similarity">
    <text evidence="5">Belongs to the bacterial solute-binding protein 9 family.</text>
</comment>
<dbReference type="SUPFAM" id="SSF53807">
    <property type="entry name" value="Helical backbone' metal receptor"/>
    <property type="match status" value="1"/>
</dbReference>
<dbReference type="AlphaFoldDB" id="A0A239WBZ4"/>
<dbReference type="NCBIfam" id="TIGR03772">
    <property type="entry name" value="anch_rpt_subst"/>
    <property type="match status" value="1"/>
</dbReference>
<gene>
    <name evidence="7" type="primary">troA</name>
    <name evidence="7" type="ORF">SAMEA4412665_00640</name>
</gene>
<dbReference type="InterPro" id="IPR022435">
    <property type="entry name" value="Surface-anchored_actinobac"/>
</dbReference>
<dbReference type="Proteomes" id="UP000215332">
    <property type="component" value="Chromosome 1"/>
</dbReference>
<dbReference type="EMBL" id="LT906441">
    <property type="protein sequence ID" value="SNV31610.1"/>
    <property type="molecule type" value="Genomic_DNA"/>
</dbReference>
<dbReference type="Pfam" id="PF01297">
    <property type="entry name" value="ZnuA"/>
    <property type="match status" value="2"/>
</dbReference>
<proteinExistence type="inferred from homology"/>
<keyword evidence="3" id="KW-0479">Metal-binding</keyword>
<dbReference type="PROSITE" id="PS51257">
    <property type="entry name" value="PROKAR_LIPOPROTEIN"/>
    <property type="match status" value="1"/>
</dbReference>
<dbReference type="GO" id="GO:0007155">
    <property type="term" value="P:cell adhesion"/>
    <property type="evidence" value="ECO:0007669"/>
    <property type="project" value="InterPro"/>
</dbReference>
<evidence type="ECO:0000256" key="6">
    <source>
        <dbReference type="SAM" id="SignalP"/>
    </source>
</evidence>
<sequence length="508" mass="54959">MRKRLLAAMTALSLLAGCGHAPAAQEDKLSVVTTTPILADLTRNVAGDRADVTSLVPSGADPHTYEPSLRDVRTVVYSKVALSNYLMLEPHSVIKTIDASLPKGAINMSLAEEAQKYGAEVIPLVENANLDTVWLGLRVIGKGTAHGADRSSSVHLRLESVDGPGDLTAYITGTFGRPQIYYSTTDGVDERDDVELPADAHTHMSWAFSKPGVYRARFAATLTTSRGETSIGSQTLTIAVGADPRTIPELADRTVVDKGHADFSADIDQDRMLILSDPTGGGVRTQKRLDPEKSVIWVPPKALTEIPPSPAFRFLGRPGASIHQLPQAVLGAHVHGEIDPHLWMSIKNTKAYVQVIRDALIKADPDGAQTYRDNTKAYLAKLEQTSHYVDSRIAGIPKGNRQLITSHDAYGYLAQAHGMHVAGFVTANPGVEPSMAQRRKLNQTISDLKVPAVFLEPNVLRASSVLVAMAHENDVQVCTIYGDTFDDRVTTYIDLMKFDADSLARCLG</sequence>
<evidence type="ECO:0000313" key="7">
    <source>
        <dbReference type="EMBL" id="SNV31610.1"/>
    </source>
</evidence>
<feature type="chain" id="PRO_5011231425" evidence="6">
    <location>
        <begin position="24"/>
        <end position="508"/>
    </location>
</feature>
<feature type="signal peptide" evidence="6">
    <location>
        <begin position="1"/>
        <end position="23"/>
    </location>
</feature>
<dbReference type="InterPro" id="IPR006128">
    <property type="entry name" value="Lipoprotein_PsaA-like"/>
</dbReference>
<accession>A0A239WBZ4</accession>
<evidence type="ECO:0000256" key="1">
    <source>
        <dbReference type="ARBA" id="ARBA00004196"/>
    </source>
</evidence>
<evidence type="ECO:0000256" key="5">
    <source>
        <dbReference type="RuleBase" id="RU003512"/>
    </source>
</evidence>
<dbReference type="InterPro" id="IPR006129">
    <property type="entry name" value="AdhesinB"/>
</dbReference>
<name>A0A239WBZ4_9ACTN</name>
<dbReference type="Gene3D" id="3.40.50.1980">
    <property type="entry name" value="Nitrogenase molybdenum iron protein domain"/>
    <property type="match status" value="2"/>
</dbReference>
<dbReference type="RefSeq" id="WP_021103870.1">
    <property type="nucleotide sequence ID" value="NZ_JAWFFS010000037.1"/>
</dbReference>
<evidence type="ECO:0000313" key="8">
    <source>
        <dbReference type="Proteomes" id="UP000215332"/>
    </source>
</evidence>